<gene>
    <name evidence="2" type="ORF">GEU84_003715</name>
</gene>
<accession>A0A8X8GYE2</accession>
<feature type="transmembrane region" description="Helical" evidence="1">
    <location>
        <begin position="124"/>
        <end position="144"/>
    </location>
</feature>
<dbReference type="AlphaFoldDB" id="A0A8X8GYE2"/>
<feature type="transmembrane region" description="Helical" evidence="1">
    <location>
        <begin position="98"/>
        <end position="118"/>
    </location>
</feature>
<feature type="transmembrane region" description="Helical" evidence="1">
    <location>
        <begin position="20"/>
        <end position="44"/>
    </location>
</feature>
<organism evidence="2 3">
    <name type="scientific">Fertoeibacter niger</name>
    <dbReference type="NCBI Taxonomy" id="2656921"/>
    <lineage>
        <taxon>Bacteria</taxon>
        <taxon>Pseudomonadati</taxon>
        <taxon>Pseudomonadota</taxon>
        <taxon>Alphaproteobacteria</taxon>
        <taxon>Rhodobacterales</taxon>
        <taxon>Paracoccaceae</taxon>
        <taxon>Fertoeibacter</taxon>
    </lineage>
</organism>
<feature type="transmembrane region" description="Helical" evidence="1">
    <location>
        <begin position="64"/>
        <end position="86"/>
    </location>
</feature>
<dbReference type="Proteomes" id="UP000484076">
    <property type="component" value="Unassembled WGS sequence"/>
</dbReference>
<dbReference type="PANTHER" id="PTHR37314:SF4">
    <property type="entry name" value="UPF0700 TRANSMEMBRANE PROTEIN YOAK"/>
    <property type="match status" value="1"/>
</dbReference>
<keyword evidence="1" id="KW-0472">Membrane</keyword>
<protein>
    <submittedName>
        <fullName evidence="2">DUF1275 domain-containing protein</fullName>
    </submittedName>
</protein>
<feature type="transmembrane region" description="Helical" evidence="1">
    <location>
        <begin position="189"/>
        <end position="208"/>
    </location>
</feature>
<name>A0A8X8GYE2_9RHOB</name>
<dbReference type="PANTHER" id="PTHR37314">
    <property type="entry name" value="SLR0142 PROTEIN"/>
    <property type="match status" value="1"/>
</dbReference>
<sequence length="234" mass="24201">MRRLRLLVAHRRAGVADRALALILAFIAGGANAGGFLALGQFTSHMTGYLSLMADNIALANLQPVLQAVVAIALFLSGAALSAVLVVWARHHRPRAQYALPVALQGVLLLGFAGLGLLGQAHPVANPAALGLLCFIMGVQNATITKLSGARIRTTHVTGIVTDLGIEIGRAAYRHGSGRALPGHDPRKAVILAQLMSAFLVGGIAGALGYGAFGFLFALPMALVLLAMALPALR</sequence>
<keyword evidence="3" id="KW-1185">Reference proteome</keyword>
<evidence type="ECO:0000256" key="1">
    <source>
        <dbReference type="SAM" id="Phobius"/>
    </source>
</evidence>
<keyword evidence="1" id="KW-1133">Transmembrane helix</keyword>
<dbReference type="Pfam" id="PF06912">
    <property type="entry name" value="DUF1275"/>
    <property type="match status" value="1"/>
</dbReference>
<comment type="caution">
    <text evidence="2">The sequence shown here is derived from an EMBL/GenBank/DDBJ whole genome shotgun (WGS) entry which is preliminary data.</text>
</comment>
<dbReference type="InterPro" id="IPR010699">
    <property type="entry name" value="DUF1275"/>
</dbReference>
<evidence type="ECO:0000313" key="2">
    <source>
        <dbReference type="EMBL" id="NUB43480.1"/>
    </source>
</evidence>
<proteinExistence type="predicted"/>
<reference evidence="2" key="1">
    <citation type="submission" date="2020-05" db="EMBL/GenBank/DDBJ databases">
        <title>Fertoebacter nigrum gen. nov., sp. nov., a new member of the family Rhodobacteraceae.</title>
        <authorList>
            <person name="Szuroczki S."/>
            <person name="Abbaszade G."/>
            <person name="Buni D."/>
            <person name="Schumann P."/>
            <person name="Toth E."/>
        </authorList>
    </citation>
    <scope>NUCLEOTIDE SEQUENCE</scope>
    <source>
        <strain evidence="2">RG-N-1a</strain>
    </source>
</reference>
<dbReference type="EMBL" id="WHUT02000002">
    <property type="protein sequence ID" value="NUB43480.1"/>
    <property type="molecule type" value="Genomic_DNA"/>
</dbReference>
<evidence type="ECO:0000313" key="3">
    <source>
        <dbReference type="Proteomes" id="UP000484076"/>
    </source>
</evidence>
<keyword evidence="1" id="KW-0812">Transmembrane</keyword>